<reference evidence="2 3" key="1">
    <citation type="journal article" date="2020" name="Front. Microbiol.">
        <title>Single-cell genomics of novel Actinobacteria with the Wood-Ljungdahl pathway discovered in a serpentinizing system.</title>
        <authorList>
            <person name="Merino N."/>
            <person name="Kawai M."/>
            <person name="Boyd E.S."/>
            <person name="Colman D.R."/>
            <person name="McGlynn S.E."/>
            <person name="Nealson K.H."/>
            <person name="Kurokawa K."/>
            <person name="Hongoh Y."/>
        </authorList>
    </citation>
    <scope>NUCLEOTIDE SEQUENCE [LARGE SCALE GENOMIC DNA]</scope>
    <source>
        <strain evidence="2 3">S03</strain>
    </source>
</reference>
<organism evidence="2 3">
    <name type="scientific">Candidatus Hakubella thermalkaliphila</name>
    <dbReference type="NCBI Taxonomy" id="2754717"/>
    <lineage>
        <taxon>Bacteria</taxon>
        <taxon>Bacillati</taxon>
        <taxon>Actinomycetota</taxon>
        <taxon>Actinomycetota incertae sedis</taxon>
        <taxon>Candidatus Hakubellales</taxon>
        <taxon>Candidatus Hakubellaceae</taxon>
        <taxon>Candidatus Hakubella</taxon>
    </lineage>
</organism>
<protein>
    <submittedName>
        <fullName evidence="2">Uncharacterized protein</fullName>
    </submittedName>
</protein>
<evidence type="ECO:0000313" key="3">
    <source>
        <dbReference type="Proteomes" id="UP000574717"/>
    </source>
</evidence>
<accession>A0A6V8NIR1</accession>
<sequence length="58" mass="6830">MVCKIALQLNSYLYSLHHFRYLPVASKLMLFFLKLRILLVGFVRKVRDGTGLRSYPWG</sequence>
<keyword evidence="1" id="KW-0812">Transmembrane</keyword>
<feature type="transmembrane region" description="Helical" evidence="1">
    <location>
        <begin position="21"/>
        <end position="43"/>
    </location>
</feature>
<gene>
    <name evidence="2" type="ORF">HKBW3S03_01723</name>
</gene>
<dbReference type="Proteomes" id="UP000574717">
    <property type="component" value="Unassembled WGS sequence"/>
</dbReference>
<evidence type="ECO:0000256" key="1">
    <source>
        <dbReference type="SAM" id="Phobius"/>
    </source>
</evidence>
<proteinExistence type="predicted"/>
<keyword evidence="1" id="KW-0472">Membrane</keyword>
<keyword evidence="1" id="KW-1133">Transmembrane helix</keyword>
<dbReference type="AlphaFoldDB" id="A0A6V8NIR1"/>
<evidence type="ECO:0000313" key="2">
    <source>
        <dbReference type="EMBL" id="GFP20222.1"/>
    </source>
</evidence>
<dbReference type="EMBL" id="BLRU01000308">
    <property type="protein sequence ID" value="GFP20222.1"/>
    <property type="molecule type" value="Genomic_DNA"/>
</dbReference>
<feature type="non-terminal residue" evidence="2">
    <location>
        <position position="58"/>
    </location>
</feature>
<name>A0A6V8NIR1_9ACTN</name>
<comment type="caution">
    <text evidence="2">The sequence shown here is derived from an EMBL/GenBank/DDBJ whole genome shotgun (WGS) entry which is preliminary data.</text>
</comment>